<dbReference type="AlphaFoldDB" id="G3H8U2"/>
<evidence type="ECO:0000256" key="1">
    <source>
        <dbReference type="SAM" id="MobiDB-lite"/>
    </source>
</evidence>
<dbReference type="InParanoid" id="G3H8U2"/>
<feature type="compositionally biased region" description="Polar residues" evidence="1">
    <location>
        <begin position="16"/>
        <end position="30"/>
    </location>
</feature>
<sequence>MGLGAHRNRERKQDSRLQQTGDPWAGSTSPPRIPPACQSLATSTFSRAPNASAGYLMLSAGSCPPSPGPPLREAFPTA</sequence>
<gene>
    <name evidence="2" type="ORF">I79_006803</name>
</gene>
<evidence type="ECO:0000313" key="2">
    <source>
        <dbReference type="EMBL" id="EGV97673.1"/>
    </source>
</evidence>
<name>G3H8U2_CRIGR</name>
<dbReference type="EMBL" id="JH000219">
    <property type="protein sequence ID" value="EGV97673.1"/>
    <property type="molecule type" value="Genomic_DNA"/>
</dbReference>
<reference evidence="3" key="1">
    <citation type="journal article" date="2011" name="Nat. Biotechnol.">
        <title>The genomic sequence of the Chinese hamster ovary (CHO)-K1 cell line.</title>
        <authorList>
            <person name="Xu X."/>
            <person name="Nagarajan H."/>
            <person name="Lewis N.E."/>
            <person name="Pan S."/>
            <person name="Cai Z."/>
            <person name="Liu X."/>
            <person name="Chen W."/>
            <person name="Xie M."/>
            <person name="Wang W."/>
            <person name="Hammond S."/>
            <person name="Andersen M.R."/>
            <person name="Neff N."/>
            <person name="Passarelli B."/>
            <person name="Koh W."/>
            <person name="Fan H.C."/>
            <person name="Wang J."/>
            <person name="Gui Y."/>
            <person name="Lee K.H."/>
            <person name="Betenbaugh M.J."/>
            <person name="Quake S.R."/>
            <person name="Famili I."/>
            <person name="Palsson B.O."/>
            <person name="Wang J."/>
        </authorList>
    </citation>
    <scope>NUCLEOTIDE SEQUENCE [LARGE SCALE GENOMIC DNA]</scope>
    <source>
        <strain evidence="3">CHO K1 cell line</strain>
    </source>
</reference>
<dbReference type="Proteomes" id="UP000001075">
    <property type="component" value="Unassembled WGS sequence"/>
</dbReference>
<proteinExistence type="predicted"/>
<feature type="region of interest" description="Disordered" evidence="1">
    <location>
        <begin position="1"/>
        <end position="38"/>
    </location>
</feature>
<feature type="compositionally biased region" description="Basic residues" evidence="1">
    <location>
        <begin position="1"/>
        <end position="10"/>
    </location>
</feature>
<evidence type="ECO:0000313" key="3">
    <source>
        <dbReference type="Proteomes" id="UP000001075"/>
    </source>
</evidence>
<accession>G3H8U2</accession>
<organism evidence="2 3">
    <name type="scientific">Cricetulus griseus</name>
    <name type="common">Chinese hamster</name>
    <name type="synonym">Cricetulus barabensis griseus</name>
    <dbReference type="NCBI Taxonomy" id="10029"/>
    <lineage>
        <taxon>Eukaryota</taxon>
        <taxon>Metazoa</taxon>
        <taxon>Chordata</taxon>
        <taxon>Craniata</taxon>
        <taxon>Vertebrata</taxon>
        <taxon>Euteleostomi</taxon>
        <taxon>Mammalia</taxon>
        <taxon>Eutheria</taxon>
        <taxon>Euarchontoglires</taxon>
        <taxon>Glires</taxon>
        <taxon>Rodentia</taxon>
        <taxon>Myomorpha</taxon>
        <taxon>Muroidea</taxon>
        <taxon>Cricetidae</taxon>
        <taxon>Cricetinae</taxon>
        <taxon>Cricetulus</taxon>
    </lineage>
</organism>
<protein>
    <submittedName>
        <fullName evidence="2">Uncharacterized protein</fullName>
    </submittedName>
</protein>